<organism evidence="2 4">
    <name type="scientific">Rotaria magnacalcarata</name>
    <dbReference type="NCBI Taxonomy" id="392030"/>
    <lineage>
        <taxon>Eukaryota</taxon>
        <taxon>Metazoa</taxon>
        <taxon>Spiralia</taxon>
        <taxon>Gnathifera</taxon>
        <taxon>Rotifera</taxon>
        <taxon>Eurotatoria</taxon>
        <taxon>Bdelloidea</taxon>
        <taxon>Philodinida</taxon>
        <taxon>Philodinidae</taxon>
        <taxon>Rotaria</taxon>
    </lineage>
</organism>
<name>A0A8S2YAQ7_9BILA</name>
<gene>
    <name evidence="2" type="ORF">BYL167_LOCUS38074</name>
    <name evidence="3" type="ORF">GIL414_LOCUS39808</name>
</gene>
<evidence type="ECO:0000256" key="1">
    <source>
        <dbReference type="SAM" id="MobiDB-lite"/>
    </source>
</evidence>
<dbReference type="EMBL" id="CAJOBJ010108887">
    <property type="protein sequence ID" value="CAF4621781.1"/>
    <property type="molecule type" value="Genomic_DNA"/>
</dbReference>
<dbReference type="Proteomes" id="UP000681720">
    <property type="component" value="Unassembled WGS sequence"/>
</dbReference>
<comment type="caution">
    <text evidence="2">The sequence shown here is derived from an EMBL/GenBank/DDBJ whole genome shotgun (WGS) entry which is preliminary data.</text>
</comment>
<protein>
    <submittedName>
        <fullName evidence="2">Uncharacterized protein</fullName>
    </submittedName>
</protein>
<proteinExistence type="predicted"/>
<feature type="non-terminal residue" evidence="2">
    <location>
        <position position="1"/>
    </location>
</feature>
<evidence type="ECO:0000313" key="3">
    <source>
        <dbReference type="EMBL" id="CAF4621781.1"/>
    </source>
</evidence>
<evidence type="ECO:0000313" key="4">
    <source>
        <dbReference type="Proteomes" id="UP000681967"/>
    </source>
</evidence>
<accession>A0A8S2YAQ7</accession>
<dbReference type="Proteomes" id="UP000681967">
    <property type="component" value="Unassembled WGS sequence"/>
</dbReference>
<feature type="compositionally biased region" description="Polar residues" evidence="1">
    <location>
        <begin position="1"/>
        <end position="16"/>
    </location>
</feature>
<feature type="region of interest" description="Disordered" evidence="1">
    <location>
        <begin position="1"/>
        <end position="31"/>
    </location>
</feature>
<evidence type="ECO:0000313" key="2">
    <source>
        <dbReference type="EMBL" id="CAF4550274.1"/>
    </source>
</evidence>
<reference evidence="2" key="1">
    <citation type="submission" date="2021-02" db="EMBL/GenBank/DDBJ databases">
        <authorList>
            <person name="Nowell W R."/>
        </authorList>
    </citation>
    <scope>NUCLEOTIDE SEQUENCE</scope>
</reference>
<sequence length="47" mass="5543">MELISRTMQDMQNNDTPCIPDLPTSDQTVTSTNSNNVYWPYKLWQHQ</sequence>
<dbReference type="AlphaFoldDB" id="A0A8S2YAQ7"/>
<dbReference type="EMBL" id="CAJOBH010087993">
    <property type="protein sequence ID" value="CAF4550274.1"/>
    <property type="molecule type" value="Genomic_DNA"/>
</dbReference>